<feature type="region of interest" description="Disordered" evidence="1">
    <location>
        <begin position="203"/>
        <end position="228"/>
    </location>
</feature>
<organism evidence="2 3">
    <name type="scientific">Sphaerobolus stellatus (strain SS14)</name>
    <dbReference type="NCBI Taxonomy" id="990650"/>
    <lineage>
        <taxon>Eukaryota</taxon>
        <taxon>Fungi</taxon>
        <taxon>Dikarya</taxon>
        <taxon>Basidiomycota</taxon>
        <taxon>Agaricomycotina</taxon>
        <taxon>Agaricomycetes</taxon>
        <taxon>Phallomycetidae</taxon>
        <taxon>Geastrales</taxon>
        <taxon>Sphaerobolaceae</taxon>
        <taxon>Sphaerobolus</taxon>
    </lineage>
</organism>
<evidence type="ECO:0000313" key="3">
    <source>
        <dbReference type="Proteomes" id="UP000054279"/>
    </source>
</evidence>
<dbReference type="OrthoDB" id="3365519at2759"/>
<proteinExistence type="predicted"/>
<dbReference type="AlphaFoldDB" id="A0A0C9VLD2"/>
<name>A0A0C9VLD2_SPHS4</name>
<accession>A0A0C9VLD2</accession>
<protein>
    <submittedName>
        <fullName evidence="2">Uncharacterized protein</fullName>
    </submittedName>
</protein>
<evidence type="ECO:0000313" key="2">
    <source>
        <dbReference type="EMBL" id="KIJ38356.1"/>
    </source>
</evidence>
<dbReference type="HOGENOM" id="CLU_1086532_0_0_1"/>
<feature type="compositionally biased region" description="Basic and acidic residues" evidence="1">
    <location>
        <begin position="1"/>
        <end position="10"/>
    </location>
</feature>
<feature type="compositionally biased region" description="Polar residues" evidence="1">
    <location>
        <begin position="62"/>
        <end position="78"/>
    </location>
</feature>
<gene>
    <name evidence="2" type="ORF">M422DRAFT_259009</name>
</gene>
<feature type="compositionally biased region" description="Low complexity" evidence="1">
    <location>
        <begin position="47"/>
        <end position="56"/>
    </location>
</feature>
<reference evidence="2 3" key="1">
    <citation type="submission" date="2014-06" db="EMBL/GenBank/DDBJ databases">
        <title>Evolutionary Origins and Diversification of the Mycorrhizal Mutualists.</title>
        <authorList>
            <consortium name="DOE Joint Genome Institute"/>
            <consortium name="Mycorrhizal Genomics Consortium"/>
            <person name="Kohler A."/>
            <person name="Kuo A."/>
            <person name="Nagy L.G."/>
            <person name="Floudas D."/>
            <person name="Copeland A."/>
            <person name="Barry K.W."/>
            <person name="Cichocki N."/>
            <person name="Veneault-Fourrey C."/>
            <person name="LaButti K."/>
            <person name="Lindquist E.A."/>
            <person name="Lipzen A."/>
            <person name="Lundell T."/>
            <person name="Morin E."/>
            <person name="Murat C."/>
            <person name="Riley R."/>
            <person name="Ohm R."/>
            <person name="Sun H."/>
            <person name="Tunlid A."/>
            <person name="Henrissat B."/>
            <person name="Grigoriev I.V."/>
            <person name="Hibbett D.S."/>
            <person name="Martin F."/>
        </authorList>
    </citation>
    <scope>NUCLEOTIDE SEQUENCE [LARGE SCALE GENOMIC DNA]</scope>
    <source>
        <strain evidence="2 3">SS14</strain>
    </source>
</reference>
<evidence type="ECO:0000256" key="1">
    <source>
        <dbReference type="SAM" id="MobiDB-lite"/>
    </source>
</evidence>
<sequence>MGVGEKEKATSVRSGVDGSGANGHGDDIRSFEFVTKPKPRPLLALFQQPSSQSPQQGHLHRQSTASIYSDETSTSASLADQGPPYPLHNHLTHPYLLHSGAEGGLRAIFTGVGYGRWVWGGREGGRGVGVEGPKCLPPRRLHPTHEYASIAEVFIAQHAPEGSNGVVPPSLRLLRSLAASCRSFTRLVLRLREQAEADLKEWESVGLGSGSAPTSSRERDGRRTSMQSVWSSGYTVDVFGWDGVGSDTPGDDVPRE</sequence>
<feature type="region of interest" description="Disordered" evidence="1">
    <location>
        <begin position="1"/>
        <end position="85"/>
    </location>
</feature>
<keyword evidence="3" id="KW-1185">Reference proteome</keyword>
<feature type="region of interest" description="Disordered" evidence="1">
    <location>
        <begin position="237"/>
        <end position="256"/>
    </location>
</feature>
<dbReference type="EMBL" id="KN837161">
    <property type="protein sequence ID" value="KIJ38356.1"/>
    <property type="molecule type" value="Genomic_DNA"/>
</dbReference>
<dbReference type="Proteomes" id="UP000054279">
    <property type="component" value="Unassembled WGS sequence"/>
</dbReference>